<comment type="caution">
    <text evidence="7">The sequence shown here is derived from an EMBL/GenBank/DDBJ whole genome shotgun (WGS) entry which is preliminary data.</text>
</comment>
<sequence length="226" mass="25058">MTNATKDLSPIDSIIRNRHSTRSFKPDPVPKSLLQECLLLAQRGAASNSNIQNWRLTLASGPAKDRIVKALAHAAETIEPKPLPLPTQFQHHRDNLVQLLYGAQGHDLMGEDKKDARQQARLKNYSFFGAPVVGVISMDDNLQDHDALAVGLFVQNFILLLSARGVGSCLQVSVTSYPEVLRRGFRVPEGRRILCGIAVGWPSEERINGVVSEREGIEKEVEFLEE</sequence>
<dbReference type="CDD" id="cd02136">
    <property type="entry name" value="PnbA_NfnB-like"/>
    <property type="match status" value="1"/>
</dbReference>
<keyword evidence="5" id="KW-0560">Oxidoreductase</keyword>
<dbReference type="EMBL" id="JAXOVC010000007">
    <property type="protein sequence ID" value="KAK4499698.1"/>
    <property type="molecule type" value="Genomic_DNA"/>
</dbReference>
<protein>
    <recommendedName>
        <fullName evidence="6">Nitroreductase domain-containing protein</fullName>
    </recommendedName>
</protein>
<evidence type="ECO:0000259" key="6">
    <source>
        <dbReference type="Pfam" id="PF00881"/>
    </source>
</evidence>
<evidence type="ECO:0000313" key="8">
    <source>
        <dbReference type="Proteomes" id="UP001305779"/>
    </source>
</evidence>
<keyword evidence="4" id="KW-0288">FMN</keyword>
<name>A0ABR0EER3_ZASCE</name>
<proteinExistence type="inferred from homology"/>
<dbReference type="PANTHER" id="PTHR43673:SF2">
    <property type="entry name" value="NITROREDUCTASE"/>
    <property type="match status" value="1"/>
</dbReference>
<keyword evidence="3" id="KW-0285">Flavoprotein</keyword>
<dbReference type="Proteomes" id="UP001305779">
    <property type="component" value="Unassembled WGS sequence"/>
</dbReference>
<dbReference type="InterPro" id="IPR000415">
    <property type="entry name" value="Nitroreductase-like"/>
</dbReference>
<dbReference type="InterPro" id="IPR029479">
    <property type="entry name" value="Nitroreductase"/>
</dbReference>
<evidence type="ECO:0000256" key="1">
    <source>
        <dbReference type="ARBA" id="ARBA00001917"/>
    </source>
</evidence>
<organism evidence="7 8">
    <name type="scientific">Zasmidium cellare</name>
    <name type="common">Wine cellar mold</name>
    <name type="synonym">Racodium cellare</name>
    <dbReference type="NCBI Taxonomy" id="395010"/>
    <lineage>
        <taxon>Eukaryota</taxon>
        <taxon>Fungi</taxon>
        <taxon>Dikarya</taxon>
        <taxon>Ascomycota</taxon>
        <taxon>Pezizomycotina</taxon>
        <taxon>Dothideomycetes</taxon>
        <taxon>Dothideomycetidae</taxon>
        <taxon>Mycosphaerellales</taxon>
        <taxon>Mycosphaerellaceae</taxon>
        <taxon>Zasmidium</taxon>
    </lineage>
</organism>
<dbReference type="Pfam" id="PF00881">
    <property type="entry name" value="Nitroreductase"/>
    <property type="match status" value="1"/>
</dbReference>
<feature type="domain" description="Nitroreductase" evidence="6">
    <location>
        <begin position="15"/>
        <end position="201"/>
    </location>
</feature>
<reference evidence="7 8" key="1">
    <citation type="journal article" date="2023" name="G3 (Bethesda)">
        <title>A chromosome-level genome assembly of Zasmidium syzygii isolated from banana leaves.</title>
        <authorList>
            <person name="van Westerhoven A.C."/>
            <person name="Mehrabi R."/>
            <person name="Talebi R."/>
            <person name="Steentjes M.B.F."/>
            <person name="Corcolon B."/>
            <person name="Chong P.A."/>
            <person name="Kema G.H.J."/>
            <person name="Seidl M.F."/>
        </authorList>
    </citation>
    <scope>NUCLEOTIDE SEQUENCE [LARGE SCALE GENOMIC DNA]</scope>
    <source>
        <strain evidence="7 8">P124</strain>
    </source>
</reference>
<dbReference type="SUPFAM" id="SSF55469">
    <property type="entry name" value="FMN-dependent nitroreductase-like"/>
    <property type="match status" value="1"/>
</dbReference>
<evidence type="ECO:0000256" key="3">
    <source>
        <dbReference type="ARBA" id="ARBA00022630"/>
    </source>
</evidence>
<comment type="similarity">
    <text evidence="2">Belongs to the nitroreductase family.</text>
</comment>
<dbReference type="Gene3D" id="3.40.109.10">
    <property type="entry name" value="NADH Oxidase"/>
    <property type="match status" value="1"/>
</dbReference>
<keyword evidence="8" id="KW-1185">Reference proteome</keyword>
<dbReference type="PANTHER" id="PTHR43673">
    <property type="entry name" value="NAD(P)H NITROREDUCTASE YDGI-RELATED"/>
    <property type="match status" value="1"/>
</dbReference>
<gene>
    <name evidence="7" type="ORF">PRZ48_010216</name>
</gene>
<accession>A0ABR0EER3</accession>
<evidence type="ECO:0000313" key="7">
    <source>
        <dbReference type="EMBL" id="KAK4499698.1"/>
    </source>
</evidence>
<evidence type="ECO:0000256" key="4">
    <source>
        <dbReference type="ARBA" id="ARBA00022643"/>
    </source>
</evidence>
<evidence type="ECO:0000256" key="5">
    <source>
        <dbReference type="ARBA" id="ARBA00023002"/>
    </source>
</evidence>
<comment type="cofactor">
    <cofactor evidence="1">
        <name>FMN</name>
        <dbReference type="ChEBI" id="CHEBI:58210"/>
    </cofactor>
</comment>
<evidence type="ECO:0000256" key="2">
    <source>
        <dbReference type="ARBA" id="ARBA00007118"/>
    </source>
</evidence>